<dbReference type="EMBL" id="LKCN02000001">
    <property type="protein sequence ID" value="RCI16681.1"/>
    <property type="molecule type" value="Genomic_DNA"/>
</dbReference>
<gene>
    <name evidence="1" type="ORF">L249_2968</name>
</gene>
<accession>A0A367LQJ4</accession>
<protein>
    <submittedName>
        <fullName evidence="1">Uncharacterized protein</fullName>
    </submittedName>
</protein>
<feature type="non-terminal residue" evidence="1">
    <location>
        <position position="1"/>
    </location>
</feature>
<organism evidence="1 2">
    <name type="scientific">Ophiocordyceps polyrhachis-furcata BCC 54312</name>
    <dbReference type="NCBI Taxonomy" id="1330021"/>
    <lineage>
        <taxon>Eukaryota</taxon>
        <taxon>Fungi</taxon>
        <taxon>Dikarya</taxon>
        <taxon>Ascomycota</taxon>
        <taxon>Pezizomycotina</taxon>
        <taxon>Sordariomycetes</taxon>
        <taxon>Hypocreomycetidae</taxon>
        <taxon>Hypocreales</taxon>
        <taxon>Ophiocordycipitaceae</taxon>
        <taxon>Ophiocordyceps</taxon>
    </lineage>
</organism>
<sequence length="218" mass="24408">VSLIFVLLGGRQTPTEDEKRMNEYEEFTHTYGYIDTYISRCKGGQVYKPSGCNAQHWIEQTFDATDEGFMLTAERRASEAVKLPAMKIDSLFSSWRRAERRGEEMTCQLRASPHQSAEGGPDPLFPARDHHLKCTSQVLLRGTVLAISPSCPSTEMPANLHHHTHLVCLLVLSLYYLPSPLDSEIAFFSGEYFLLLLSPTLCLPFPSIADHTPSTVSS</sequence>
<dbReference type="AlphaFoldDB" id="A0A367LQJ4"/>
<evidence type="ECO:0000313" key="1">
    <source>
        <dbReference type="EMBL" id="RCI16681.1"/>
    </source>
</evidence>
<reference evidence="1 2" key="1">
    <citation type="journal article" date="2015" name="BMC Genomics">
        <title>Insights from the genome of Ophiocordyceps polyrhachis-furcata to pathogenicity and host specificity in insect fungi.</title>
        <authorList>
            <person name="Wichadakul D."/>
            <person name="Kobmoo N."/>
            <person name="Ingsriswang S."/>
            <person name="Tangphatsornruang S."/>
            <person name="Chantasingh D."/>
            <person name="Luangsa-ard J.J."/>
            <person name="Eurwilaichitr L."/>
        </authorList>
    </citation>
    <scope>NUCLEOTIDE SEQUENCE [LARGE SCALE GENOMIC DNA]</scope>
    <source>
        <strain evidence="1 2">BCC 54312</strain>
    </source>
</reference>
<evidence type="ECO:0000313" key="2">
    <source>
        <dbReference type="Proteomes" id="UP000253664"/>
    </source>
</evidence>
<dbReference type="Proteomes" id="UP000253664">
    <property type="component" value="Unassembled WGS sequence"/>
</dbReference>
<keyword evidence="2" id="KW-1185">Reference proteome</keyword>
<comment type="caution">
    <text evidence="1">The sequence shown here is derived from an EMBL/GenBank/DDBJ whole genome shotgun (WGS) entry which is preliminary data.</text>
</comment>
<proteinExistence type="predicted"/>
<name>A0A367LQJ4_9HYPO</name>